<comment type="similarity">
    <text evidence="7">Belongs to the binding-protein-dependent transport system permease family.</text>
</comment>
<evidence type="ECO:0000256" key="7">
    <source>
        <dbReference type="RuleBase" id="RU363032"/>
    </source>
</evidence>
<feature type="transmembrane region" description="Helical" evidence="7">
    <location>
        <begin position="35"/>
        <end position="55"/>
    </location>
</feature>
<keyword evidence="10" id="KW-1185">Reference proteome</keyword>
<dbReference type="EMBL" id="SISG01000002">
    <property type="protein sequence ID" value="TBN55486.1"/>
    <property type="molecule type" value="Genomic_DNA"/>
</dbReference>
<evidence type="ECO:0000313" key="10">
    <source>
        <dbReference type="Proteomes" id="UP000294194"/>
    </source>
</evidence>
<dbReference type="RefSeq" id="WP_130983057.1">
    <property type="nucleotide sequence ID" value="NZ_SISG01000002.1"/>
</dbReference>
<comment type="subcellular location">
    <subcellularLocation>
        <location evidence="1 7">Cell membrane</location>
        <topology evidence="1 7">Multi-pass membrane protein</topology>
    </subcellularLocation>
</comment>
<feature type="transmembrane region" description="Helical" evidence="7">
    <location>
        <begin position="105"/>
        <end position="129"/>
    </location>
</feature>
<dbReference type="InterPro" id="IPR035906">
    <property type="entry name" value="MetI-like_sf"/>
</dbReference>
<dbReference type="Pfam" id="PF00528">
    <property type="entry name" value="BPD_transp_1"/>
    <property type="match status" value="1"/>
</dbReference>
<dbReference type="PANTHER" id="PTHR43744">
    <property type="entry name" value="ABC TRANSPORTER PERMEASE PROTEIN MG189-RELATED-RELATED"/>
    <property type="match status" value="1"/>
</dbReference>
<dbReference type="InterPro" id="IPR000515">
    <property type="entry name" value="MetI-like"/>
</dbReference>
<feature type="transmembrane region" description="Helical" evidence="7">
    <location>
        <begin position="288"/>
        <end position="306"/>
    </location>
</feature>
<sequence length="321" mass="35077">MTSTPVVAPVKADPAILDRDPKTSRVKRRLTSRGATAAALIIAVLWTIPTFGLFLSSFRPEEEIKANGWWTIFQNPGFTLDNYREVLFSASASAPQLGSYFVNSLAIAIPATLFPLVLAAMAAYAFAWIKFKGSSALFVFIFALQIVPLQMALIPLLQVFSGVLQPFQESIGDALNIPTSNYLQVWIAHTIFALPLAIFLLHNFISEIPGEVIEAARVDGASHSQVFFRIVIPLAIPALASFAIFQFLWVWNDLLVALIFSGGTSDAAPLTQRLAELTGSRGQEWQRLTAAAFVSLVIPLVVFFSLQRYFVRGLLAGSTKG</sequence>
<evidence type="ECO:0000256" key="3">
    <source>
        <dbReference type="ARBA" id="ARBA00022475"/>
    </source>
</evidence>
<evidence type="ECO:0000256" key="1">
    <source>
        <dbReference type="ARBA" id="ARBA00004651"/>
    </source>
</evidence>
<keyword evidence="6 7" id="KW-0472">Membrane</keyword>
<dbReference type="Proteomes" id="UP000294194">
    <property type="component" value="Unassembled WGS sequence"/>
</dbReference>
<dbReference type="SUPFAM" id="SSF161098">
    <property type="entry name" value="MetI-like"/>
    <property type="match status" value="1"/>
</dbReference>
<dbReference type="GO" id="GO:0055085">
    <property type="term" value="P:transmembrane transport"/>
    <property type="evidence" value="ECO:0007669"/>
    <property type="project" value="InterPro"/>
</dbReference>
<evidence type="ECO:0000256" key="2">
    <source>
        <dbReference type="ARBA" id="ARBA00022448"/>
    </source>
</evidence>
<dbReference type="CDD" id="cd06261">
    <property type="entry name" value="TM_PBP2"/>
    <property type="match status" value="1"/>
</dbReference>
<organism evidence="9 10">
    <name type="scientific">Glaciihabitans arcticus</name>
    <dbReference type="NCBI Taxonomy" id="2668039"/>
    <lineage>
        <taxon>Bacteria</taxon>
        <taxon>Bacillati</taxon>
        <taxon>Actinomycetota</taxon>
        <taxon>Actinomycetes</taxon>
        <taxon>Micrococcales</taxon>
        <taxon>Microbacteriaceae</taxon>
        <taxon>Glaciihabitans</taxon>
    </lineage>
</organism>
<dbReference type="GO" id="GO:0005886">
    <property type="term" value="C:plasma membrane"/>
    <property type="evidence" value="ECO:0007669"/>
    <property type="project" value="UniProtKB-SubCell"/>
</dbReference>
<comment type="caution">
    <text evidence="9">The sequence shown here is derived from an EMBL/GenBank/DDBJ whole genome shotgun (WGS) entry which is preliminary data.</text>
</comment>
<keyword evidence="2 7" id="KW-0813">Transport</keyword>
<keyword evidence="5 7" id="KW-1133">Transmembrane helix</keyword>
<dbReference type="Gene3D" id="1.10.3720.10">
    <property type="entry name" value="MetI-like"/>
    <property type="match status" value="1"/>
</dbReference>
<reference evidence="10" key="1">
    <citation type="submission" date="2019-02" db="EMBL/GenBank/DDBJ databases">
        <title>Glaciihabitans arcticus sp. nov., a psychrotolerant bacterium isolated from polar soil.</title>
        <authorList>
            <person name="Dahal R.H."/>
        </authorList>
    </citation>
    <scope>NUCLEOTIDE SEQUENCE [LARGE SCALE GENOMIC DNA]</scope>
    <source>
        <strain evidence="10">RP-3-7</strain>
    </source>
</reference>
<dbReference type="PROSITE" id="PS50928">
    <property type="entry name" value="ABC_TM1"/>
    <property type="match status" value="1"/>
</dbReference>
<name>A0A4V2JEJ7_9MICO</name>
<accession>A0A4V2JEJ7</accession>
<dbReference type="PANTHER" id="PTHR43744:SF4">
    <property type="entry name" value="OSMOPROTECTIVE COMPOUNDS UPTAKE PERMEASE PROTEIN GGTD"/>
    <property type="match status" value="1"/>
</dbReference>
<evidence type="ECO:0000259" key="8">
    <source>
        <dbReference type="PROSITE" id="PS50928"/>
    </source>
</evidence>
<gene>
    <name evidence="9" type="ORF">EYE40_14905</name>
</gene>
<feature type="transmembrane region" description="Helical" evidence="7">
    <location>
        <begin position="226"/>
        <end position="251"/>
    </location>
</feature>
<evidence type="ECO:0000256" key="5">
    <source>
        <dbReference type="ARBA" id="ARBA00022989"/>
    </source>
</evidence>
<feature type="domain" description="ABC transmembrane type-1" evidence="8">
    <location>
        <begin position="101"/>
        <end position="306"/>
    </location>
</feature>
<feature type="transmembrane region" description="Helical" evidence="7">
    <location>
        <begin position="136"/>
        <end position="163"/>
    </location>
</feature>
<evidence type="ECO:0000256" key="4">
    <source>
        <dbReference type="ARBA" id="ARBA00022692"/>
    </source>
</evidence>
<proteinExistence type="inferred from homology"/>
<keyword evidence="3" id="KW-1003">Cell membrane</keyword>
<feature type="transmembrane region" description="Helical" evidence="7">
    <location>
        <begin position="183"/>
        <end position="205"/>
    </location>
</feature>
<keyword evidence="4 7" id="KW-0812">Transmembrane</keyword>
<evidence type="ECO:0000256" key="6">
    <source>
        <dbReference type="ARBA" id="ARBA00023136"/>
    </source>
</evidence>
<evidence type="ECO:0000313" key="9">
    <source>
        <dbReference type="EMBL" id="TBN55486.1"/>
    </source>
</evidence>
<protein>
    <submittedName>
        <fullName evidence="9">Carbohydrate ABC transporter permease</fullName>
    </submittedName>
</protein>
<dbReference type="AlphaFoldDB" id="A0A4V2JEJ7"/>